<dbReference type="Pfam" id="PF08386">
    <property type="entry name" value="Abhydrolase_4"/>
    <property type="match status" value="1"/>
</dbReference>
<reference evidence="4 5" key="1">
    <citation type="submission" date="2016-10" db="EMBL/GenBank/DDBJ databases">
        <authorList>
            <person name="de Groot N.N."/>
        </authorList>
    </citation>
    <scope>NUCLEOTIDE SEQUENCE [LARGE SCALE GENOMIC DNA]</scope>
    <source>
        <strain evidence="4 5">DSM 23421</strain>
    </source>
</reference>
<dbReference type="Pfam" id="PF00561">
    <property type="entry name" value="Abhydrolase_1"/>
    <property type="match status" value="1"/>
</dbReference>
<dbReference type="Proteomes" id="UP000199109">
    <property type="component" value="Unassembled WGS sequence"/>
</dbReference>
<evidence type="ECO:0000259" key="3">
    <source>
        <dbReference type="Pfam" id="PF08386"/>
    </source>
</evidence>
<gene>
    <name evidence="4" type="ORF">SAMN05421636_10960</name>
</gene>
<dbReference type="PRINTS" id="PR00111">
    <property type="entry name" value="ABHYDROLASE"/>
</dbReference>
<organism evidence="4 5">
    <name type="scientific">Pricia antarctica</name>
    <dbReference type="NCBI Taxonomy" id="641691"/>
    <lineage>
        <taxon>Bacteria</taxon>
        <taxon>Pseudomonadati</taxon>
        <taxon>Bacteroidota</taxon>
        <taxon>Flavobacteriia</taxon>
        <taxon>Flavobacteriales</taxon>
        <taxon>Flavobacteriaceae</taxon>
        <taxon>Pricia</taxon>
    </lineage>
</organism>
<evidence type="ECO:0000259" key="2">
    <source>
        <dbReference type="Pfam" id="PF00561"/>
    </source>
</evidence>
<protein>
    <submittedName>
        <fullName evidence="4">Pimeloyl-ACP methyl ester carboxylesterase</fullName>
    </submittedName>
</protein>
<dbReference type="STRING" id="641691.SAMN05421636_10960"/>
<feature type="signal peptide" evidence="1">
    <location>
        <begin position="1"/>
        <end position="28"/>
    </location>
</feature>
<dbReference type="OrthoDB" id="9780932at2"/>
<keyword evidence="5" id="KW-1185">Reference proteome</keyword>
<evidence type="ECO:0000256" key="1">
    <source>
        <dbReference type="SAM" id="SignalP"/>
    </source>
</evidence>
<dbReference type="InterPro" id="IPR013595">
    <property type="entry name" value="Pept_S33_TAP-like_C"/>
</dbReference>
<dbReference type="SUPFAM" id="SSF53474">
    <property type="entry name" value="alpha/beta-Hydrolases"/>
    <property type="match status" value="1"/>
</dbReference>
<dbReference type="PANTHER" id="PTHR43433:SF5">
    <property type="entry name" value="AB HYDROLASE-1 DOMAIN-CONTAINING PROTEIN"/>
    <property type="match status" value="1"/>
</dbReference>
<keyword evidence="1" id="KW-0732">Signal</keyword>
<dbReference type="Gene3D" id="3.40.50.1820">
    <property type="entry name" value="alpha/beta hydrolase"/>
    <property type="match status" value="1"/>
</dbReference>
<name>A0A1G7H951_9FLAO</name>
<dbReference type="EMBL" id="FNAO01000009">
    <property type="protein sequence ID" value="SDE96794.1"/>
    <property type="molecule type" value="Genomic_DNA"/>
</dbReference>
<dbReference type="InterPro" id="IPR029058">
    <property type="entry name" value="AB_hydrolase_fold"/>
</dbReference>
<dbReference type="AlphaFoldDB" id="A0A1G7H951"/>
<evidence type="ECO:0000313" key="5">
    <source>
        <dbReference type="Proteomes" id="UP000199109"/>
    </source>
</evidence>
<accession>A0A1G7H951</accession>
<evidence type="ECO:0000313" key="4">
    <source>
        <dbReference type="EMBL" id="SDE96794.1"/>
    </source>
</evidence>
<feature type="chain" id="PRO_5011758324" evidence="1">
    <location>
        <begin position="29"/>
        <end position="347"/>
    </location>
</feature>
<dbReference type="PANTHER" id="PTHR43433">
    <property type="entry name" value="HYDROLASE, ALPHA/BETA FOLD FAMILY PROTEIN"/>
    <property type="match status" value="1"/>
</dbReference>
<dbReference type="RefSeq" id="WP_091872543.1">
    <property type="nucleotide sequence ID" value="NZ_FNAO01000009.1"/>
</dbReference>
<proteinExistence type="predicted"/>
<dbReference type="PROSITE" id="PS51257">
    <property type="entry name" value="PROKAR_LIPOPROTEIN"/>
    <property type="match status" value="1"/>
</dbReference>
<feature type="domain" description="Peptidase S33 tripeptidyl aminopeptidase-like C-terminal" evidence="3">
    <location>
        <begin position="282"/>
        <end position="326"/>
    </location>
</feature>
<feature type="domain" description="AB hydrolase-1" evidence="2">
    <location>
        <begin position="81"/>
        <end position="192"/>
    </location>
</feature>
<sequence>MKPLRKLLRLLGMVSLTLCVGASMYSCASVPKVSKENKETIKEVMRSPILEMVKGKAGFANSQDWKVWYEDIVPKDSVKGTVVLVMGAANDALSWPLNFIANFTDAGYRVIRYDHRGTGLTDSEEGWDRKNPYSLADMAQDPIAILDTLGIQKAHFVGASMGGMIAQIMAIEHPERTLSLTSIMSTGDILDSELPQTDPEILPKMISAVIKHGILGGKKGKIKLQLVHKKILMGEATGDIAVEPIAEAAFYNLKERKGYHFIAGRHHQKAIEASGSRYEALAQLKIPVLIIHGEQDPVIPIAHGRKMAETIPYADSLWLDNMGHDLPDALLDTIAKRSIRNFEKSGT</sequence>
<dbReference type="InterPro" id="IPR050471">
    <property type="entry name" value="AB_hydrolase"/>
</dbReference>
<dbReference type="InterPro" id="IPR000073">
    <property type="entry name" value="AB_hydrolase_1"/>
</dbReference>